<proteinExistence type="predicted"/>
<protein>
    <submittedName>
        <fullName evidence="2">SP-containing membrane protein</fullName>
    </submittedName>
</protein>
<keyword evidence="1" id="KW-0472">Membrane</keyword>
<feature type="transmembrane region" description="Helical" evidence="1">
    <location>
        <begin position="256"/>
        <end position="277"/>
    </location>
</feature>
<dbReference type="Proteomes" id="UP001334084">
    <property type="component" value="Chromosome 5"/>
</dbReference>
<dbReference type="RefSeq" id="XP_065329762.1">
    <property type="nucleotide sequence ID" value="XM_065473690.1"/>
</dbReference>
<dbReference type="AlphaFoldDB" id="A0AAX4JCK5"/>
<accession>A0AAX4JCK5</accession>
<dbReference type="GeneID" id="90541430"/>
<sequence>MNSLFYILPITLFPEVIKCSNFDNDLLSKVLNDAKICDSLDKRIYENNISKDNVRIFYEILWNAITNHTIFKKMTQVNRLTNSFTSRSTLIKKGYLQMLNQNEWDYMVENSLTKPEINFIEYLFLGAKEYYEMLRHCYNPHKTQRKLTRKLLEDFFEQNTCFLKDGINENIPSFVYKLCKDLIPHYNKCYGKLEFQFLSGEIIKKHDLLLNPKCINNNYDFTNITSIFPKGYNYLAENMTITRSYKYDSTVFFESAIFIIALICLIISFIVFSYYIYYKRCKTPRSNEIVTHSIIFTL</sequence>
<keyword evidence="1" id="KW-1133">Transmembrane helix</keyword>
<reference evidence="2" key="1">
    <citation type="journal article" date="2024" name="BMC Genomics">
        <title>Functional annotation of a divergent genome using sequence and structure-based similarity.</title>
        <authorList>
            <person name="Svedberg D."/>
            <person name="Winiger R.R."/>
            <person name="Berg A."/>
            <person name="Sharma H."/>
            <person name="Tellgren-Roth C."/>
            <person name="Debrunner-Vossbrinck B.A."/>
            <person name="Vossbrinck C.R."/>
            <person name="Barandun J."/>
        </authorList>
    </citation>
    <scope>NUCLEOTIDE SEQUENCE</scope>
    <source>
        <strain evidence="2">Illinois isolate</strain>
    </source>
</reference>
<gene>
    <name evidence="2" type="ORF">VNE69_05206</name>
</gene>
<dbReference type="KEGG" id="vnx:VNE69_05206"/>
<evidence type="ECO:0000313" key="3">
    <source>
        <dbReference type="Proteomes" id="UP001334084"/>
    </source>
</evidence>
<name>A0AAX4JCK5_9MICR</name>
<organism evidence="2 3">
    <name type="scientific">Vairimorpha necatrix</name>
    <dbReference type="NCBI Taxonomy" id="6039"/>
    <lineage>
        <taxon>Eukaryota</taxon>
        <taxon>Fungi</taxon>
        <taxon>Fungi incertae sedis</taxon>
        <taxon>Microsporidia</taxon>
        <taxon>Nosematidae</taxon>
        <taxon>Vairimorpha</taxon>
    </lineage>
</organism>
<evidence type="ECO:0000313" key="2">
    <source>
        <dbReference type="EMBL" id="WUR03617.1"/>
    </source>
</evidence>
<evidence type="ECO:0000256" key="1">
    <source>
        <dbReference type="SAM" id="Phobius"/>
    </source>
</evidence>
<dbReference type="EMBL" id="CP142730">
    <property type="protein sequence ID" value="WUR03617.1"/>
    <property type="molecule type" value="Genomic_DNA"/>
</dbReference>
<keyword evidence="3" id="KW-1185">Reference proteome</keyword>
<keyword evidence="1" id="KW-0812">Transmembrane</keyword>